<dbReference type="InterPro" id="IPR012373">
    <property type="entry name" value="Ferrdict_sens_TM"/>
</dbReference>
<dbReference type="InterPro" id="IPR006860">
    <property type="entry name" value="FecR"/>
</dbReference>
<keyword evidence="5" id="KW-1185">Reference proteome</keyword>
<dbReference type="Pfam" id="PF04773">
    <property type="entry name" value="FecR"/>
    <property type="match status" value="1"/>
</dbReference>
<organism evidence="4 5">
    <name type="scientific">Maribellus comscasis</name>
    <dbReference type="NCBI Taxonomy" id="2681766"/>
    <lineage>
        <taxon>Bacteria</taxon>
        <taxon>Pseudomonadati</taxon>
        <taxon>Bacteroidota</taxon>
        <taxon>Bacteroidia</taxon>
        <taxon>Marinilabiliales</taxon>
        <taxon>Prolixibacteraceae</taxon>
        <taxon>Maribellus</taxon>
    </lineage>
</organism>
<dbReference type="Pfam" id="PF16344">
    <property type="entry name" value="FecR_C"/>
    <property type="match status" value="1"/>
</dbReference>
<evidence type="ECO:0000259" key="3">
    <source>
        <dbReference type="Pfam" id="PF16344"/>
    </source>
</evidence>
<protein>
    <submittedName>
        <fullName evidence="4">DUF4974 domain-containing protein</fullName>
    </submittedName>
</protein>
<feature type="domain" description="Protein FecR C-terminal" evidence="3">
    <location>
        <begin position="259"/>
        <end position="326"/>
    </location>
</feature>
<dbReference type="PANTHER" id="PTHR30273:SF2">
    <property type="entry name" value="PROTEIN FECR"/>
    <property type="match status" value="1"/>
</dbReference>
<dbReference type="Proteomes" id="UP000428260">
    <property type="component" value="Chromosome"/>
</dbReference>
<dbReference type="KEGG" id="mcos:GM418_01615"/>
<dbReference type="GO" id="GO:0016989">
    <property type="term" value="F:sigma factor antagonist activity"/>
    <property type="evidence" value="ECO:0007669"/>
    <property type="project" value="TreeGrafter"/>
</dbReference>
<proteinExistence type="predicted"/>
<dbReference type="AlphaFoldDB" id="A0A6I6JHP5"/>
<evidence type="ECO:0000259" key="2">
    <source>
        <dbReference type="Pfam" id="PF04773"/>
    </source>
</evidence>
<accession>A0A6I6JHP5</accession>
<reference evidence="4 5" key="1">
    <citation type="submission" date="2019-11" db="EMBL/GenBank/DDBJ databases">
        <authorList>
            <person name="Zheng R.K."/>
            <person name="Sun C.M."/>
        </authorList>
    </citation>
    <scope>NUCLEOTIDE SEQUENCE [LARGE SCALE GENOMIC DNA]</scope>
    <source>
        <strain evidence="4 5">WC007</strain>
    </source>
</reference>
<keyword evidence="1" id="KW-0472">Membrane</keyword>
<evidence type="ECO:0000313" key="5">
    <source>
        <dbReference type="Proteomes" id="UP000428260"/>
    </source>
</evidence>
<name>A0A6I6JHP5_9BACT</name>
<dbReference type="EMBL" id="CP046401">
    <property type="protein sequence ID" value="QGY42395.1"/>
    <property type="molecule type" value="Genomic_DNA"/>
</dbReference>
<gene>
    <name evidence="4" type="ORF">GM418_01615</name>
</gene>
<feature type="transmembrane region" description="Helical" evidence="1">
    <location>
        <begin position="89"/>
        <end position="108"/>
    </location>
</feature>
<dbReference type="Gene3D" id="2.60.120.1440">
    <property type="match status" value="1"/>
</dbReference>
<evidence type="ECO:0000256" key="1">
    <source>
        <dbReference type="SAM" id="Phobius"/>
    </source>
</evidence>
<dbReference type="PIRSF" id="PIRSF018266">
    <property type="entry name" value="FecR"/>
    <property type="match status" value="1"/>
</dbReference>
<keyword evidence="1" id="KW-1133">Transmembrane helix</keyword>
<dbReference type="InterPro" id="IPR032508">
    <property type="entry name" value="FecR_C"/>
</dbReference>
<keyword evidence="1" id="KW-0812">Transmembrane</keyword>
<feature type="domain" description="FecR protein" evidence="2">
    <location>
        <begin position="118"/>
        <end position="213"/>
    </location>
</feature>
<evidence type="ECO:0000313" key="4">
    <source>
        <dbReference type="EMBL" id="QGY42395.1"/>
    </source>
</evidence>
<sequence>MRKMTNRDKLYELIVKDLTSEISEEEKILFEKSLISNEEQEQNYNIIKCFWSSYFPTVEKNNIIEKTEKKLGLTYHQNPKSHNGFKFRIAATFLLILSLGVIGLYYFISNQNTLEIVEYKTGPDEVKEFVLSDGTQVWLNSSSALLTVEPFKGDYREVRLIGEGYFEVAHNPRKPFLVKTPGLTTKVLGTNFNLISFPKEAEQELSLYEGKVELIDDYNTKNNVVLNPGEQAYFNKKRSQFLIKKTELGQPAAWRKGILSFYDEQLKHIVLTLERRYQTRIIIKDEKIGKLRFTANFEGESLFKILQLLNEAHEFVFYETDNGIIIESL</sequence>
<dbReference type="Gene3D" id="3.55.50.30">
    <property type="match status" value="1"/>
</dbReference>
<dbReference type="PANTHER" id="PTHR30273">
    <property type="entry name" value="PERIPLASMIC SIGNAL SENSOR AND SIGMA FACTOR ACTIVATOR FECR-RELATED"/>
    <property type="match status" value="1"/>
</dbReference>